<reference evidence="2" key="1">
    <citation type="submission" date="2013-04" db="EMBL/GenBank/DDBJ databases">
        <authorList>
            <person name="Pfeiffer I."/>
            <person name="Valach M."/>
            <person name="Hegedusova E."/>
            <person name="Brejova B."/>
            <person name="Nosek J."/>
        </authorList>
    </citation>
    <scope>NUCLEOTIDE SEQUENCE</scope>
    <source>
        <strain evidence="2">CBS 1600</strain>
    </source>
</reference>
<feature type="domain" description="Homing endonuclease LAGLIDADG" evidence="1">
    <location>
        <begin position="208"/>
        <end position="309"/>
    </location>
</feature>
<protein>
    <submittedName>
        <fullName evidence="2">Putative LAGLIDADG endonuclease</fullName>
    </submittedName>
</protein>
<dbReference type="SUPFAM" id="SSF55608">
    <property type="entry name" value="Homing endonucleases"/>
    <property type="match status" value="2"/>
</dbReference>
<evidence type="ECO:0000259" key="1">
    <source>
        <dbReference type="Pfam" id="PF00961"/>
    </source>
</evidence>
<dbReference type="GeneID" id="16694787"/>
<dbReference type="PANTHER" id="PTHR36181">
    <property type="entry name" value="INTRON-ENCODED ENDONUCLEASE AI3-RELATED"/>
    <property type="match status" value="1"/>
</dbReference>
<dbReference type="AlphaFoldDB" id="S5TNM0"/>
<geneLocation type="mitochondrion" evidence="2"/>
<dbReference type="Pfam" id="PF00961">
    <property type="entry name" value="LAGLIDADG_1"/>
    <property type="match status" value="2"/>
</dbReference>
<dbReference type="Gene3D" id="3.10.28.10">
    <property type="entry name" value="Homing endonucleases"/>
    <property type="match status" value="2"/>
</dbReference>
<keyword evidence="2" id="KW-0255">Endonuclease</keyword>
<dbReference type="PANTHER" id="PTHR36181:SF2">
    <property type="entry name" value="INTRON-ENCODED ENDONUCLEASE AI3-RELATED"/>
    <property type="match status" value="1"/>
</dbReference>
<feature type="domain" description="Homing endonuclease LAGLIDADG" evidence="1">
    <location>
        <begin position="18"/>
        <end position="115"/>
    </location>
</feature>
<dbReference type="InterPro" id="IPR027434">
    <property type="entry name" value="Homing_endonucl"/>
</dbReference>
<dbReference type="EMBL" id="KC993189">
    <property type="protein sequence ID" value="AGS44360.1"/>
    <property type="molecule type" value="Genomic_DNA"/>
</dbReference>
<accession>S5TNM0</accession>
<evidence type="ECO:0000313" key="2">
    <source>
        <dbReference type="EMBL" id="AGS44360.1"/>
    </source>
</evidence>
<keyword evidence="2" id="KW-0496">Mitochondrion</keyword>
<dbReference type="RefSeq" id="YP_008475062.1">
    <property type="nucleotide sequence ID" value="NC_022163.1"/>
</dbReference>
<sequence length="351" mass="41913">MNKNTINKQKINMNYDYLSGIFHADGTFTVSIIKGKNKLYLNPRMIFTQHERSLNIIKEMKLKFNNVGHIKFQTNKICKYTITNLEDIKKYVLPVFDKYTVRSNKYSGYLKYKLIVNILYFEKPIYNSSLWWFCFYLSTKINPLVKISKQMRYLNKDQQNMILNDDLPVDLNYQYYIDKYCPELKNIDNIINNVNIKCLNPINKDFINGLIDGDGSISMSIKLTNNNEYKFYLTFEIIQDIFNKSILYEIKEFFNNIGKIKNHKSQRSVSLFIYSTVEMKEIIIPKLLTNNIKGPIIKLYKFNNFIKIYNILEEYKLTDSLVFEKILKLTYDSFTNPKEKTFEEYKSRFKL</sequence>
<dbReference type="InterPro" id="IPR004860">
    <property type="entry name" value="LAGLIDADG_dom"/>
</dbReference>
<gene>
    <name evidence="2" type="primary">rnl-i3</name>
</gene>
<dbReference type="GO" id="GO:0005739">
    <property type="term" value="C:mitochondrion"/>
    <property type="evidence" value="ECO:0007669"/>
    <property type="project" value="UniProtKB-ARBA"/>
</dbReference>
<organism evidence="2">
    <name type="scientific">Cyberlindnera jadinii</name>
    <name type="common">Torula yeast</name>
    <name type="synonym">Pichia jadinii</name>
    <dbReference type="NCBI Taxonomy" id="4903"/>
    <lineage>
        <taxon>Eukaryota</taxon>
        <taxon>Fungi</taxon>
        <taxon>Dikarya</taxon>
        <taxon>Ascomycota</taxon>
        <taxon>Saccharomycotina</taxon>
        <taxon>Saccharomycetes</taxon>
        <taxon>Phaffomycetales</taxon>
        <taxon>Phaffomycetaceae</taxon>
        <taxon>Cyberlindnera</taxon>
    </lineage>
</organism>
<proteinExistence type="predicted"/>
<keyword evidence="2" id="KW-0540">Nuclease</keyword>
<dbReference type="GO" id="GO:0004519">
    <property type="term" value="F:endonuclease activity"/>
    <property type="evidence" value="ECO:0007669"/>
    <property type="project" value="UniProtKB-KW"/>
</dbReference>
<keyword evidence="2" id="KW-0378">Hydrolase</keyword>
<dbReference type="InterPro" id="IPR051289">
    <property type="entry name" value="LAGLIDADG_Endonuclease"/>
</dbReference>
<name>S5TNM0_CYBJA</name>